<organism evidence="7 8">
    <name type="scientific">Cladophialophora carrionii</name>
    <dbReference type="NCBI Taxonomy" id="86049"/>
    <lineage>
        <taxon>Eukaryota</taxon>
        <taxon>Fungi</taxon>
        <taxon>Dikarya</taxon>
        <taxon>Ascomycota</taxon>
        <taxon>Pezizomycotina</taxon>
        <taxon>Eurotiomycetes</taxon>
        <taxon>Chaetothyriomycetidae</taxon>
        <taxon>Chaetothyriales</taxon>
        <taxon>Herpotrichiellaceae</taxon>
        <taxon>Cladophialophora</taxon>
    </lineage>
</organism>
<keyword evidence="4 6" id="KW-1133">Transmembrane helix</keyword>
<feature type="transmembrane region" description="Helical" evidence="6">
    <location>
        <begin position="223"/>
        <end position="243"/>
    </location>
</feature>
<comment type="similarity">
    <text evidence="2">Belongs to the unc-50 family.</text>
</comment>
<evidence type="ECO:0000256" key="3">
    <source>
        <dbReference type="ARBA" id="ARBA00022692"/>
    </source>
</evidence>
<dbReference type="VEuPathDB" id="FungiDB:G647_01927"/>
<name>A0A1C1CG65_9EURO</name>
<dbReference type="EMBL" id="LGRB01000013">
    <property type="protein sequence ID" value="OCT47456.1"/>
    <property type="molecule type" value="Genomic_DNA"/>
</dbReference>
<dbReference type="eggNOG" id="KOG3012">
    <property type="taxonomic scope" value="Eukaryota"/>
</dbReference>
<dbReference type="InterPro" id="IPR007881">
    <property type="entry name" value="UNC-50"/>
</dbReference>
<evidence type="ECO:0000256" key="4">
    <source>
        <dbReference type="ARBA" id="ARBA00022989"/>
    </source>
</evidence>
<dbReference type="OrthoDB" id="10027013at2759"/>
<reference evidence="8" key="1">
    <citation type="submission" date="2015-07" db="EMBL/GenBank/DDBJ databases">
        <authorList>
            <person name="Teixeira M.M."/>
            <person name="Souza R.C."/>
            <person name="Almeida L.G."/>
            <person name="Vicente V.A."/>
            <person name="de Hoog S."/>
            <person name="Bocca A.L."/>
            <person name="de Almeida S.R."/>
            <person name="Vasconcelos A.T."/>
            <person name="Felipe M.S."/>
        </authorList>
    </citation>
    <scope>NUCLEOTIDE SEQUENCE [LARGE SCALE GENOMIC DNA]</scope>
    <source>
        <strain evidence="8">KSF</strain>
    </source>
</reference>
<comment type="subcellular location">
    <subcellularLocation>
        <location evidence="1">Membrane</location>
        <topology evidence="1">Multi-pass membrane protein</topology>
    </subcellularLocation>
</comment>
<keyword evidence="5 6" id="KW-0472">Membrane</keyword>
<keyword evidence="8" id="KW-1185">Reference proteome</keyword>
<keyword evidence="3 6" id="KW-0812">Transmembrane</keyword>
<sequence>MPVTRTTTFPSQLLSDVYVLCDQVYPMSSPRISTPRQYGGPHFGATATGRSDMRMPRFFKRLFKFPQMDFEMAVWEMTHLLIAPKKVFKSIYYHKRESKDRTNAYRYAAYSRDRIAETRNTWHRPDPSFTYLLSFFLLLTSFAWSLAYTPSFGSVVKLASMFVVIHFLAGSLLVSAIAYYLVGRLLGPGIAGLPGRRRQQGLFGPPGGTRGAEVLEFGYCFDVSIRAFFPPYVLLYIIQYILMPVLNHQNHASTFFANLLYLGAGLYWSLITFLGYNALHFLHHTQLLLSPMLAWIVIWLVCTILNINLTTVGTRWLFLGVKG</sequence>
<dbReference type="Proteomes" id="UP000094526">
    <property type="component" value="Unassembled WGS sequence"/>
</dbReference>
<feature type="transmembrane region" description="Helical" evidence="6">
    <location>
        <begin position="255"/>
        <end position="276"/>
    </location>
</feature>
<gene>
    <name evidence="7" type="ORF">CLCR_03607</name>
</gene>
<proteinExistence type="inferred from homology"/>
<dbReference type="VEuPathDB" id="FungiDB:CLCR_03607"/>
<evidence type="ECO:0000313" key="8">
    <source>
        <dbReference type="Proteomes" id="UP000094526"/>
    </source>
</evidence>
<feature type="transmembrane region" description="Helical" evidence="6">
    <location>
        <begin position="129"/>
        <end position="149"/>
    </location>
</feature>
<dbReference type="AlphaFoldDB" id="A0A1C1CG65"/>
<feature type="transmembrane region" description="Helical" evidence="6">
    <location>
        <begin position="161"/>
        <end position="182"/>
    </location>
</feature>
<accession>A0A1C1CG65</accession>
<protein>
    <submittedName>
        <fullName evidence="7">Protein unc-50 like protein</fullName>
    </submittedName>
</protein>
<dbReference type="GO" id="GO:0000139">
    <property type="term" value="C:Golgi membrane"/>
    <property type="evidence" value="ECO:0007669"/>
    <property type="project" value="TreeGrafter"/>
</dbReference>
<dbReference type="STRING" id="86049.A0A1C1CG65"/>
<evidence type="ECO:0000256" key="2">
    <source>
        <dbReference type="ARBA" id="ARBA00006293"/>
    </source>
</evidence>
<dbReference type="PANTHER" id="PTHR12841:SF6">
    <property type="entry name" value="PROTEIN UNC-50 HOMOLOG"/>
    <property type="match status" value="1"/>
</dbReference>
<evidence type="ECO:0000256" key="6">
    <source>
        <dbReference type="SAM" id="Phobius"/>
    </source>
</evidence>
<feature type="transmembrane region" description="Helical" evidence="6">
    <location>
        <begin position="296"/>
        <end position="318"/>
    </location>
</feature>
<dbReference type="PANTHER" id="PTHR12841">
    <property type="entry name" value="PROTEIN UNC-50 HOMOLOG"/>
    <property type="match status" value="1"/>
</dbReference>
<evidence type="ECO:0000313" key="7">
    <source>
        <dbReference type="EMBL" id="OCT47456.1"/>
    </source>
</evidence>
<dbReference type="Pfam" id="PF05216">
    <property type="entry name" value="UNC-50"/>
    <property type="match status" value="1"/>
</dbReference>
<evidence type="ECO:0000256" key="1">
    <source>
        <dbReference type="ARBA" id="ARBA00004141"/>
    </source>
</evidence>
<evidence type="ECO:0000256" key="5">
    <source>
        <dbReference type="ARBA" id="ARBA00023136"/>
    </source>
</evidence>
<comment type="caution">
    <text evidence="7">The sequence shown here is derived from an EMBL/GenBank/DDBJ whole genome shotgun (WGS) entry which is preliminary data.</text>
</comment>